<feature type="transmembrane region" description="Helical" evidence="1">
    <location>
        <begin position="91"/>
        <end position="119"/>
    </location>
</feature>
<protein>
    <submittedName>
        <fullName evidence="2">Uncharacterized protein</fullName>
    </submittedName>
</protein>
<proteinExistence type="predicted"/>
<organism evidence="2 3">
    <name type="scientific">Endocarpon pusillum</name>
    <dbReference type="NCBI Taxonomy" id="364733"/>
    <lineage>
        <taxon>Eukaryota</taxon>
        <taxon>Fungi</taxon>
        <taxon>Dikarya</taxon>
        <taxon>Ascomycota</taxon>
        <taxon>Pezizomycotina</taxon>
        <taxon>Eurotiomycetes</taxon>
        <taxon>Chaetothyriomycetidae</taxon>
        <taxon>Verrucariales</taxon>
        <taxon>Verrucariaceae</taxon>
        <taxon>Endocarpon</taxon>
    </lineage>
</organism>
<evidence type="ECO:0000313" key="3">
    <source>
        <dbReference type="Proteomes" id="UP000606974"/>
    </source>
</evidence>
<accession>A0A8H7E8A3</accession>
<keyword evidence="1" id="KW-0472">Membrane</keyword>
<keyword evidence="1" id="KW-1133">Transmembrane helix</keyword>
<feature type="transmembrane region" description="Helical" evidence="1">
    <location>
        <begin position="194"/>
        <end position="218"/>
    </location>
</feature>
<keyword evidence="1" id="KW-0812">Transmembrane</keyword>
<dbReference type="AlphaFoldDB" id="A0A8H7E8A3"/>
<dbReference type="EMBL" id="JAACFV010000009">
    <property type="protein sequence ID" value="KAF7512922.1"/>
    <property type="molecule type" value="Genomic_DNA"/>
</dbReference>
<gene>
    <name evidence="2" type="ORF">GJ744_012025</name>
</gene>
<reference evidence="2" key="1">
    <citation type="submission" date="2020-02" db="EMBL/GenBank/DDBJ databases">
        <authorList>
            <person name="Palmer J.M."/>
        </authorList>
    </citation>
    <scope>NUCLEOTIDE SEQUENCE</scope>
    <source>
        <strain evidence="2">EPUS1.4</strain>
        <tissue evidence="2">Thallus</tissue>
    </source>
</reference>
<sequence length="415" mass="45724">MPFFVGGIRTVEVRKRSRPPRLGSAAQSVRSGAVDFIYTDWNIQGLAGLEHTVQIRQRAESGIDGIPVFGRRQLDGGEIDAGGVGDVDRRFLFPLVIFLLLLLLLGNGGAAAGLVFIIIHSMAMLGLGVRAVLEVWCHLALGSRVESGAVVRRVEADVFAADHLAEDVVVRVVVQWGDCPSGAEPDVGLDWIRVWVWVWVRAGGVSIVGFVAFGLVVWAGHFTTRSRDEGGVAWLGFGRAVRILALEPAQVDGRSWLWWRRIQVAVIRGRDGGAERWDLPEKIVLGEITCLSSSLRWRTTICSSGIIATATSPSCFRGQNPFNLCLLICILYRYPIPAIVKDVLAQKLAKRHHLLSPVVVCVAPSYLHRHESSPIERLFSPVRLLLPPLQGWPMVHDPCQDHWLLHVVHMSLEVG</sequence>
<dbReference type="Proteomes" id="UP000606974">
    <property type="component" value="Unassembled WGS sequence"/>
</dbReference>
<evidence type="ECO:0000313" key="2">
    <source>
        <dbReference type="EMBL" id="KAF7512922.1"/>
    </source>
</evidence>
<evidence type="ECO:0000256" key="1">
    <source>
        <dbReference type="SAM" id="Phobius"/>
    </source>
</evidence>
<keyword evidence="3" id="KW-1185">Reference proteome</keyword>
<name>A0A8H7E8A3_9EURO</name>
<comment type="caution">
    <text evidence="2">The sequence shown here is derived from an EMBL/GenBank/DDBJ whole genome shotgun (WGS) entry which is preliminary data.</text>
</comment>